<dbReference type="InterPro" id="IPR036249">
    <property type="entry name" value="Thioredoxin-like_sf"/>
</dbReference>
<name>A0ABV5JDF9_9RHOB</name>
<dbReference type="Proteomes" id="UP001589683">
    <property type="component" value="Unassembled WGS sequence"/>
</dbReference>
<dbReference type="PROSITE" id="PS50404">
    <property type="entry name" value="GST_NTER"/>
    <property type="match status" value="1"/>
</dbReference>
<dbReference type="Pfam" id="PF02798">
    <property type="entry name" value="GST_N"/>
    <property type="match status" value="1"/>
</dbReference>
<dbReference type="PANTHER" id="PTHR44051:SF19">
    <property type="entry name" value="DISULFIDE-BOND OXIDOREDUCTASE YFCG"/>
    <property type="match status" value="1"/>
</dbReference>
<dbReference type="RefSeq" id="WP_343229487.1">
    <property type="nucleotide sequence ID" value="NZ_JAGFNU010000020.1"/>
</dbReference>
<dbReference type="EMBL" id="JBHMEA010000017">
    <property type="protein sequence ID" value="MFB9231480.1"/>
    <property type="molecule type" value="Genomic_DNA"/>
</dbReference>
<gene>
    <name evidence="2" type="ORF">ACFFUT_06740</name>
</gene>
<dbReference type="SUPFAM" id="SSF52833">
    <property type="entry name" value="Thioredoxin-like"/>
    <property type="match status" value="1"/>
</dbReference>
<evidence type="ECO:0000313" key="2">
    <source>
        <dbReference type="EMBL" id="MFB9231480.1"/>
    </source>
</evidence>
<accession>A0ABV5JDF9</accession>
<protein>
    <submittedName>
        <fullName evidence="2">Glutathione S-transferase N-terminal domain-containing protein</fullName>
    </submittedName>
</protein>
<dbReference type="Gene3D" id="3.40.30.10">
    <property type="entry name" value="Glutaredoxin"/>
    <property type="match status" value="1"/>
</dbReference>
<proteinExistence type="predicted"/>
<comment type="caution">
    <text evidence="2">The sequence shown here is derived from an EMBL/GenBank/DDBJ whole genome shotgun (WGS) entry which is preliminary data.</text>
</comment>
<sequence length="190" mass="21111">MPDSRYAALNYYRVGGNRMLTVWGRRTSSNVQALMWCIGELGLTSERHDAGHKYGGTDTDDFFDLNPNRTIPVLQDGTNPPLWETGCILRYLASRYADEWSEKFIKLCRWARSGNCVAGLSSCFPCEPPMGPTGNKGCQIKQGDGGQQPSYAIDAKFDHSVRSPVVGVSSSRVVGFRWKVTRENSTPHSL</sequence>
<feature type="domain" description="GST N-terminal" evidence="1">
    <location>
        <begin position="18"/>
        <end position="100"/>
    </location>
</feature>
<evidence type="ECO:0000259" key="1">
    <source>
        <dbReference type="PROSITE" id="PS50404"/>
    </source>
</evidence>
<dbReference type="CDD" id="cd03047">
    <property type="entry name" value="GST_N_2"/>
    <property type="match status" value="1"/>
</dbReference>
<dbReference type="InterPro" id="IPR004045">
    <property type="entry name" value="Glutathione_S-Trfase_N"/>
</dbReference>
<reference evidence="2 3" key="1">
    <citation type="submission" date="2024-09" db="EMBL/GenBank/DDBJ databases">
        <authorList>
            <person name="Sun Q."/>
            <person name="Mori K."/>
        </authorList>
    </citation>
    <scope>NUCLEOTIDE SEQUENCE [LARGE SCALE GENOMIC DNA]</scope>
    <source>
        <strain evidence="2 3">CECT 8726</strain>
    </source>
</reference>
<organism evidence="2 3">
    <name type="scientific">Pseudohalocynthiibacter aestuariivivens</name>
    <dbReference type="NCBI Taxonomy" id="1591409"/>
    <lineage>
        <taxon>Bacteria</taxon>
        <taxon>Pseudomonadati</taxon>
        <taxon>Pseudomonadota</taxon>
        <taxon>Alphaproteobacteria</taxon>
        <taxon>Rhodobacterales</taxon>
        <taxon>Paracoccaceae</taxon>
        <taxon>Pseudohalocynthiibacter</taxon>
    </lineage>
</organism>
<dbReference type="PANTHER" id="PTHR44051">
    <property type="entry name" value="GLUTATHIONE S-TRANSFERASE-RELATED"/>
    <property type="match status" value="1"/>
</dbReference>
<keyword evidence="3" id="KW-1185">Reference proteome</keyword>
<evidence type="ECO:0000313" key="3">
    <source>
        <dbReference type="Proteomes" id="UP001589683"/>
    </source>
</evidence>